<comment type="caution">
    <text evidence="3">The sequence shown here is derived from an EMBL/GenBank/DDBJ whole genome shotgun (WGS) entry which is preliminary data.</text>
</comment>
<sequence length="394" mass="43771">MLFLSQLLNRPVTGAACKRLGLVEDLTFQLGEPFPQVTGIVVRNRGEKRVVPWDAVARFGEGKAFVLELGADGLAPYPLLTSDVALLALDVMDSQVVDINGANVVRVDIGLWGLARRLGVAGVLAAINLRAPWKIPEGIVRWDQVDPMEKEISKVRLRVSHDRLIRLHPADLADIVEEMGHDQRSSLLQALSDEQLADLVEESSPEMQATILEDLGSDRAADVLEEMEPDEAADLLAELPEKRARHLIGLMDQEEASEVKGLMRHDEGTVGAIMTTSYLEVPPDWTAARALAWYREHNRDSEIHVYLYAVDKSGRLVGTVSIRTLLMAEPETWIKQLFGPQLYTVEVDDEPEDAVEKLVRYKLMALPVLDENGVLEGVVSVHDVLDYLVPDRDD</sequence>
<dbReference type="SUPFAM" id="SSF54631">
    <property type="entry name" value="CBS-domain pair"/>
    <property type="match status" value="1"/>
</dbReference>
<dbReference type="PROSITE" id="PS51371">
    <property type="entry name" value="CBS"/>
    <property type="match status" value="1"/>
</dbReference>
<dbReference type="Gene3D" id="3.10.580.10">
    <property type="entry name" value="CBS-domain"/>
    <property type="match status" value="1"/>
</dbReference>
<dbReference type="GO" id="GO:0016020">
    <property type="term" value="C:membrane"/>
    <property type="evidence" value="ECO:0007669"/>
    <property type="project" value="InterPro"/>
</dbReference>
<proteinExistence type="predicted"/>
<dbReference type="Proteomes" id="UP000703893">
    <property type="component" value="Unassembled WGS sequence"/>
</dbReference>
<reference evidence="3 4" key="1">
    <citation type="submission" date="2019-03" db="EMBL/GenBank/DDBJ databases">
        <title>Lake Tanganyika Metagenome-Assembled Genomes (MAGs).</title>
        <authorList>
            <person name="Tran P."/>
        </authorList>
    </citation>
    <scope>NUCLEOTIDE SEQUENCE [LARGE SCALE GENOMIC DNA]</scope>
    <source>
        <strain evidence="3">K_DeepCast_65m_m2_236</strain>
    </source>
</reference>
<organism evidence="3 4">
    <name type="scientific">Candidatus Tanganyikabacteria bacterium</name>
    <dbReference type="NCBI Taxonomy" id="2961651"/>
    <lineage>
        <taxon>Bacteria</taxon>
        <taxon>Bacillati</taxon>
        <taxon>Candidatus Sericytochromatia</taxon>
        <taxon>Candidatus Tanganyikabacteria</taxon>
    </lineage>
</organism>
<gene>
    <name evidence="3" type="ORF">FJZ00_06835</name>
</gene>
<dbReference type="PANTHER" id="PTHR43773:SF1">
    <property type="entry name" value="MAGNESIUM TRANSPORTER MGTE"/>
    <property type="match status" value="1"/>
</dbReference>
<dbReference type="EMBL" id="VGJX01000350">
    <property type="protein sequence ID" value="MBM3274849.1"/>
    <property type="molecule type" value="Genomic_DNA"/>
</dbReference>
<protein>
    <submittedName>
        <fullName evidence="3">Magnesium transporter</fullName>
    </submittedName>
</protein>
<name>A0A938BN48_9BACT</name>
<dbReference type="InterPro" id="IPR006668">
    <property type="entry name" value="Mg_transptr_MgtE_intracell_dom"/>
</dbReference>
<dbReference type="Pfam" id="PF03448">
    <property type="entry name" value="MgtE_N"/>
    <property type="match status" value="1"/>
</dbReference>
<dbReference type="SUPFAM" id="SSF50346">
    <property type="entry name" value="PRC-barrel domain"/>
    <property type="match status" value="1"/>
</dbReference>
<dbReference type="InterPro" id="IPR046342">
    <property type="entry name" value="CBS_dom_sf"/>
</dbReference>
<dbReference type="InterPro" id="IPR011033">
    <property type="entry name" value="PRC_barrel-like_sf"/>
</dbReference>
<dbReference type="SMART" id="SM00924">
    <property type="entry name" value="MgtE_N"/>
    <property type="match status" value="1"/>
</dbReference>
<dbReference type="AlphaFoldDB" id="A0A938BN48"/>
<feature type="domain" description="CBS" evidence="2">
    <location>
        <begin position="338"/>
        <end position="394"/>
    </location>
</feature>
<dbReference type="InterPro" id="IPR000644">
    <property type="entry name" value="CBS_dom"/>
</dbReference>
<dbReference type="SUPFAM" id="SSF158791">
    <property type="entry name" value="MgtE N-terminal domain-like"/>
    <property type="match status" value="1"/>
</dbReference>
<evidence type="ECO:0000313" key="4">
    <source>
        <dbReference type="Proteomes" id="UP000703893"/>
    </source>
</evidence>
<dbReference type="PANTHER" id="PTHR43773">
    <property type="entry name" value="MAGNESIUM TRANSPORTER MGTE"/>
    <property type="match status" value="1"/>
</dbReference>
<evidence type="ECO:0000259" key="2">
    <source>
        <dbReference type="PROSITE" id="PS51371"/>
    </source>
</evidence>
<evidence type="ECO:0000256" key="1">
    <source>
        <dbReference type="PROSITE-ProRule" id="PRU00703"/>
    </source>
</evidence>
<evidence type="ECO:0000313" key="3">
    <source>
        <dbReference type="EMBL" id="MBM3274849.1"/>
    </source>
</evidence>
<dbReference type="GO" id="GO:0015095">
    <property type="term" value="F:magnesium ion transmembrane transporter activity"/>
    <property type="evidence" value="ECO:0007669"/>
    <property type="project" value="InterPro"/>
</dbReference>
<dbReference type="InterPro" id="IPR038076">
    <property type="entry name" value="MgtE_N_sf"/>
</dbReference>
<dbReference type="Pfam" id="PF00571">
    <property type="entry name" value="CBS"/>
    <property type="match status" value="2"/>
</dbReference>
<dbReference type="InterPro" id="IPR006669">
    <property type="entry name" value="MgtE_transporter"/>
</dbReference>
<dbReference type="SMART" id="SM00116">
    <property type="entry name" value="CBS"/>
    <property type="match status" value="2"/>
</dbReference>
<accession>A0A938BN48</accession>
<dbReference type="Gene3D" id="1.25.60.10">
    <property type="entry name" value="MgtE N-terminal domain-like"/>
    <property type="match status" value="1"/>
</dbReference>
<dbReference type="CDD" id="cd04606">
    <property type="entry name" value="CBS_pair_Mg_transporter"/>
    <property type="match status" value="1"/>
</dbReference>
<keyword evidence="1" id="KW-0129">CBS domain</keyword>